<comment type="subcellular location">
    <subcellularLocation>
        <location evidence="1">Membrane</location>
        <topology evidence="1">Multi-pass membrane protein</topology>
    </subcellularLocation>
</comment>
<feature type="transmembrane region" description="Helical" evidence="6">
    <location>
        <begin position="61"/>
        <end position="81"/>
    </location>
</feature>
<keyword evidence="4 6" id="KW-1133">Transmembrane helix</keyword>
<evidence type="ECO:0000256" key="6">
    <source>
        <dbReference type="SAM" id="Phobius"/>
    </source>
</evidence>
<keyword evidence="9" id="KW-1185">Reference proteome</keyword>
<evidence type="ECO:0000313" key="9">
    <source>
        <dbReference type="Proteomes" id="UP000519897"/>
    </source>
</evidence>
<feature type="transmembrane region" description="Helical" evidence="6">
    <location>
        <begin position="121"/>
        <end position="137"/>
    </location>
</feature>
<feature type="transmembrane region" description="Helical" evidence="6">
    <location>
        <begin position="87"/>
        <end position="109"/>
    </location>
</feature>
<reference evidence="8 9" key="1">
    <citation type="submission" date="2020-08" db="EMBL/GenBank/DDBJ databases">
        <title>Genomic Encyclopedia of Type Strains, Phase IV (KMG-IV): sequencing the most valuable type-strain genomes for metagenomic binning, comparative biology and taxonomic classification.</title>
        <authorList>
            <person name="Goeker M."/>
        </authorList>
    </citation>
    <scope>NUCLEOTIDE SEQUENCE [LARGE SCALE GENOMIC DNA]</scope>
    <source>
        <strain evidence="8 9">DSM 29514</strain>
    </source>
</reference>
<feature type="transmembrane region" description="Helical" evidence="6">
    <location>
        <begin position="276"/>
        <end position="294"/>
    </location>
</feature>
<feature type="transmembrane region" description="Helical" evidence="6">
    <location>
        <begin position="247"/>
        <end position="270"/>
    </location>
</feature>
<dbReference type="SUPFAM" id="SSF103481">
    <property type="entry name" value="Multidrug resistance efflux transporter EmrE"/>
    <property type="match status" value="1"/>
</dbReference>
<protein>
    <submittedName>
        <fullName evidence="8">Drug/metabolite transporter (DMT)-like permease</fullName>
    </submittedName>
</protein>
<accession>A0A7W6PQ22</accession>
<dbReference type="InterPro" id="IPR000620">
    <property type="entry name" value="EamA_dom"/>
</dbReference>
<dbReference type="Proteomes" id="UP000519897">
    <property type="component" value="Unassembled WGS sequence"/>
</dbReference>
<dbReference type="GO" id="GO:0016020">
    <property type="term" value="C:membrane"/>
    <property type="evidence" value="ECO:0007669"/>
    <property type="project" value="UniProtKB-SubCell"/>
</dbReference>
<evidence type="ECO:0000256" key="3">
    <source>
        <dbReference type="ARBA" id="ARBA00022692"/>
    </source>
</evidence>
<dbReference type="InterPro" id="IPR050638">
    <property type="entry name" value="AA-Vitamin_Transporters"/>
</dbReference>
<comment type="similarity">
    <text evidence="2">Belongs to the EamA transporter family.</text>
</comment>
<name>A0A7W6PQ22_9HYPH</name>
<keyword evidence="5 6" id="KW-0472">Membrane</keyword>
<dbReference type="Pfam" id="PF00892">
    <property type="entry name" value="EamA"/>
    <property type="match status" value="1"/>
</dbReference>
<comment type="caution">
    <text evidence="8">The sequence shown here is derived from an EMBL/GenBank/DDBJ whole genome shotgun (WGS) entry which is preliminary data.</text>
</comment>
<evidence type="ECO:0000256" key="5">
    <source>
        <dbReference type="ARBA" id="ARBA00023136"/>
    </source>
</evidence>
<dbReference type="EMBL" id="JACIEC010000001">
    <property type="protein sequence ID" value="MBB4143680.1"/>
    <property type="molecule type" value="Genomic_DNA"/>
</dbReference>
<evidence type="ECO:0000259" key="7">
    <source>
        <dbReference type="Pfam" id="PF00892"/>
    </source>
</evidence>
<dbReference type="InterPro" id="IPR037185">
    <property type="entry name" value="EmrE-like"/>
</dbReference>
<gene>
    <name evidence="8" type="ORF">GGQ72_002179</name>
</gene>
<feature type="transmembrane region" description="Helical" evidence="6">
    <location>
        <begin position="149"/>
        <end position="171"/>
    </location>
</feature>
<evidence type="ECO:0000256" key="1">
    <source>
        <dbReference type="ARBA" id="ARBA00004141"/>
    </source>
</evidence>
<dbReference type="RefSeq" id="WP_165133543.1">
    <property type="nucleotide sequence ID" value="NZ_CP049250.1"/>
</dbReference>
<feature type="domain" description="EamA" evidence="7">
    <location>
        <begin position="154"/>
        <end position="293"/>
    </location>
</feature>
<feature type="transmembrane region" description="Helical" evidence="6">
    <location>
        <begin position="192"/>
        <end position="215"/>
    </location>
</feature>
<organism evidence="8 9">
    <name type="scientific">Rhizobium rhizoryzae</name>
    <dbReference type="NCBI Taxonomy" id="451876"/>
    <lineage>
        <taxon>Bacteria</taxon>
        <taxon>Pseudomonadati</taxon>
        <taxon>Pseudomonadota</taxon>
        <taxon>Alphaproteobacteria</taxon>
        <taxon>Hyphomicrobiales</taxon>
        <taxon>Rhizobiaceae</taxon>
        <taxon>Rhizobium/Agrobacterium group</taxon>
        <taxon>Rhizobium</taxon>
    </lineage>
</organism>
<proteinExistence type="inferred from homology"/>
<keyword evidence="3 6" id="KW-0812">Transmembrane</keyword>
<sequence>MLLGLLAGLFTCAVWGLTFVAARLVHPFTLWDITIARYAIFGLTCLISLAHPYFRPRNIGWRHVLAGSVLGLIGYVAYFALASQAVLWAGSVVPPLIIGITPIMLPVIANLIDKSISWRRIGLPLVMIGSGILIVNAEHLNGLDVEGRQMMAAGIGCAVAALLVWVVYGIFNAKVMRSENPPRAIDWTTLHGIGCLIGAGMLIPLASNAYVTAPAEAVTRFFLWAIVLGIAASWLATWCWSIASSRLPLALTAQLIIAETVFGLIFGLMMDGRWPTITESLGALLQILGVSLAVHQFTRRKPKAVEDEVMAVH</sequence>
<evidence type="ECO:0000256" key="4">
    <source>
        <dbReference type="ARBA" id="ARBA00022989"/>
    </source>
</evidence>
<feature type="transmembrane region" description="Helical" evidence="6">
    <location>
        <begin position="35"/>
        <end position="54"/>
    </location>
</feature>
<evidence type="ECO:0000256" key="2">
    <source>
        <dbReference type="ARBA" id="ARBA00007362"/>
    </source>
</evidence>
<dbReference type="PANTHER" id="PTHR32322:SF2">
    <property type="entry name" value="EAMA DOMAIN-CONTAINING PROTEIN"/>
    <property type="match status" value="1"/>
</dbReference>
<dbReference type="PANTHER" id="PTHR32322">
    <property type="entry name" value="INNER MEMBRANE TRANSPORTER"/>
    <property type="match status" value="1"/>
</dbReference>
<dbReference type="AlphaFoldDB" id="A0A7W6PQ22"/>
<evidence type="ECO:0000313" key="8">
    <source>
        <dbReference type="EMBL" id="MBB4143680.1"/>
    </source>
</evidence>
<feature type="transmembrane region" description="Helical" evidence="6">
    <location>
        <begin position="221"/>
        <end position="240"/>
    </location>
</feature>